<dbReference type="AlphaFoldDB" id="A0A0A9DXY5"/>
<evidence type="ECO:0000256" key="1">
    <source>
        <dbReference type="SAM" id="Phobius"/>
    </source>
</evidence>
<keyword evidence="1" id="KW-1133">Transmembrane helix</keyword>
<evidence type="ECO:0000313" key="2">
    <source>
        <dbReference type="EMBL" id="JAD91558.1"/>
    </source>
</evidence>
<name>A0A0A9DXY5_ARUDO</name>
<feature type="transmembrane region" description="Helical" evidence="1">
    <location>
        <begin position="43"/>
        <end position="69"/>
    </location>
</feature>
<accession>A0A0A9DXY5</accession>
<protein>
    <submittedName>
        <fullName evidence="2">Uncharacterized protein</fullName>
    </submittedName>
</protein>
<keyword evidence="1" id="KW-0472">Membrane</keyword>
<reference evidence="2" key="2">
    <citation type="journal article" date="2015" name="Data Brief">
        <title>Shoot transcriptome of the giant reed, Arundo donax.</title>
        <authorList>
            <person name="Barrero R.A."/>
            <person name="Guerrero F.D."/>
            <person name="Moolhuijzen P."/>
            <person name="Goolsby J.A."/>
            <person name="Tidwell J."/>
            <person name="Bellgard S.E."/>
            <person name="Bellgard M.I."/>
        </authorList>
    </citation>
    <scope>NUCLEOTIDE SEQUENCE</scope>
    <source>
        <tissue evidence="2">Shoot tissue taken approximately 20 cm above the soil surface</tissue>
    </source>
</reference>
<reference evidence="2" key="1">
    <citation type="submission" date="2014-09" db="EMBL/GenBank/DDBJ databases">
        <authorList>
            <person name="Magalhaes I.L.F."/>
            <person name="Oliveira U."/>
            <person name="Santos F.R."/>
            <person name="Vidigal T.H.D.A."/>
            <person name="Brescovit A.D."/>
            <person name="Santos A.J."/>
        </authorList>
    </citation>
    <scope>NUCLEOTIDE SEQUENCE</scope>
    <source>
        <tissue evidence="2">Shoot tissue taken approximately 20 cm above the soil surface</tissue>
    </source>
</reference>
<keyword evidence="1" id="KW-0812">Transmembrane</keyword>
<dbReference type="EMBL" id="GBRH01206337">
    <property type="protein sequence ID" value="JAD91558.1"/>
    <property type="molecule type" value="Transcribed_RNA"/>
</dbReference>
<sequence length="71" mass="7994">MGNDIIKQHNESGYLDALCKNLHFYSKQQNYSSQLLAIAQDTLFLMLGLFLSSISQLVLVNSHALLLLLNQ</sequence>
<proteinExistence type="predicted"/>
<organism evidence="2">
    <name type="scientific">Arundo donax</name>
    <name type="common">Giant reed</name>
    <name type="synonym">Donax arundinaceus</name>
    <dbReference type="NCBI Taxonomy" id="35708"/>
    <lineage>
        <taxon>Eukaryota</taxon>
        <taxon>Viridiplantae</taxon>
        <taxon>Streptophyta</taxon>
        <taxon>Embryophyta</taxon>
        <taxon>Tracheophyta</taxon>
        <taxon>Spermatophyta</taxon>
        <taxon>Magnoliopsida</taxon>
        <taxon>Liliopsida</taxon>
        <taxon>Poales</taxon>
        <taxon>Poaceae</taxon>
        <taxon>PACMAD clade</taxon>
        <taxon>Arundinoideae</taxon>
        <taxon>Arundineae</taxon>
        <taxon>Arundo</taxon>
    </lineage>
</organism>